<dbReference type="AlphaFoldDB" id="A0A7U6FS37"/>
<dbReference type="EMBL" id="CP034672">
    <property type="protein sequence ID" value="AZS26304.1"/>
    <property type="molecule type" value="Genomic_DNA"/>
</dbReference>
<organism evidence="1 2">
    <name type="scientific">Vibrio anguillarum</name>
    <name type="common">Listonella anguillarum</name>
    <dbReference type="NCBI Taxonomy" id="55601"/>
    <lineage>
        <taxon>Bacteria</taxon>
        <taxon>Pseudomonadati</taxon>
        <taxon>Pseudomonadota</taxon>
        <taxon>Gammaproteobacteria</taxon>
        <taxon>Vibrionales</taxon>
        <taxon>Vibrionaceae</taxon>
        <taxon>Vibrio</taxon>
    </lineage>
</organism>
<sequence>MANAGKEFVKKFLALQPNANVDEQLLADLVNLEVAESKAQVMSVFSDMYANEQAFSFALNLKKFAENLESEMEQPLKQKVK</sequence>
<evidence type="ECO:0000313" key="1">
    <source>
        <dbReference type="EMBL" id="AZS26304.1"/>
    </source>
</evidence>
<accession>A0A7U6FS37</accession>
<protein>
    <submittedName>
        <fullName evidence="1">Uncharacterized protein</fullName>
    </submittedName>
</protein>
<dbReference type="RefSeq" id="WP_116285137.1">
    <property type="nucleotide sequence ID" value="NZ_CP034672.1"/>
</dbReference>
<evidence type="ECO:0000313" key="2">
    <source>
        <dbReference type="Proteomes" id="UP000256923"/>
    </source>
</evidence>
<reference evidence="1 2" key="1">
    <citation type="submission" date="2018-12" db="EMBL/GenBank/DDBJ databases">
        <title>Characterization and Draft Genome of Vibrio anguillarum J360 Marine Pathogen Isolated from an Outbreak in Lumpfish (Cyclopterus lumpus).</title>
        <authorList>
            <person name="Vasquez J.I."/>
            <person name="Cao T."/>
            <person name="Chakraborty S."/>
            <person name="Gnanagobal H."/>
            <person name="Wescot J."/>
            <person name="Boyce D."/>
            <person name="Santander J."/>
        </authorList>
    </citation>
    <scope>NUCLEOTIDE SEQUENCE [LARGE SCALE GENOMIC DNA]</scope>
    <source>
        <strain evidence="1 2">J360</strain>
    </source>
</reference>
<name>A0A7U6FS37_VIBAN</name>
<dbReference type="Proteomes" id="UP000256923">
    <property type="component" value="Chromosome 1"/>
</dbReference>
<proteinExistence type="predicted"/>
<gene>
    <name evidence="1" type="ORF">DYL72_15455</name>
</gene>